<dbReference type="PROSITE" id="PS01124">
    <property type="entry name" value="HTH_ARAC_FAMILY_2"/>
    <property type="match status" value="1"/>
</dbReference>
<proteinExistence type="predicted"/>
<evidence type="ECO:0000256" key="2">
    <source>
        <dbReference type="ARBA" id="ARBA00023125"/>
    </source>
</evidence>
<keyword evidence="1" id="KW-0805">Transcription regulation</keyword>
<dbReference type="EMBL" id="JRQI01000067">
    <property type="protein sequence ID" value="KGK56975.1"/>
    <property type="molecule type" value="Genomic_DNA"/>
</dbReference>
<evidence type="ECO:0000313" key="5">
    <source>
        <dbReference type="EMBL" id="KGK56975.1"/>
    </source>
</evidence>
<dbReference type="SUPFAM" id="SSF46689">
    <property type="entry name" value="Homeodomain-like"/>
    <property type="match status" value="2"/>
</dbReference>
<dbReference type="PROSITE" id="PS00041">
    <property type="entry name" value="HTH_ARAC_FAMILY_1"/>
    <property type="match status" value="1"/>
</dbReference>
<accession>A0AB34P648</accession>
<keyword evidence="3" id="KW-0804">Transcription</keyword>
<evidence type="ECO:0000256" key="1">
    <source>
        <dbReference type="ARBA" id="ARBA00023015"/>
    </source>
</evidence>
<dbReference type="PANTHER" id="PTHR43436:SF1">
    <property type="entry name" value="TRANSCRIPTIONAL REGULATORY PROTEIN"/>
    <property type="match status" value="1"/>
</dbReference>
<dbReference type="InterPro" id="IPR009057">
    <property type="entry name" value="Homeodomain-like_sf"/>
</dbReference>
<protein>
    <submittedName>
        <fullName evidence="5">AraC family transcriptional regulator</fullName>
    </submittedName>
</protein>
<comment type="caution">
    <text evidence="5">The sequence shown here is derived from an EMBL/GenBank/DDBJ whole genome shotgun (WGS) entry which is preliminary data.</text>
</comment>
<dbReference type="Pfam" id="PF06719">
    <property type="entry name" value="AraC_N"/>
    <property type="match status" value="1"/>
</dbReference>
<evidence type="ECO:0000259" key="4">
    <source>
        <dbReference type="PROSITE" id="PS01124"/>
    </source>
</evidence>
<dbReference type="GO" id="GO:0043565">
    <property type="term" value="F:sequence-specific DNA binding"/>
    <property type="evidence" value="ECO:0007669"/>
    <property type="project" value="InterPro"/>
</dbReference>
<dbReference type="InterPro" id="IPR009594">
    <property type="entry name" value="Tscrpt_reg_HTH_AraC_N"/>
</dbReference>
<dbReference type="Gene3D" id="1.10.10.60">
    <property type="entry name" value="Homeodomain-like"/>
    <property type="match status" value="1"/>
</dbReference>
<reference evidence="5 6" key="1">
    <citation type="submission" date="2014-10" db="EMBL/GenBank/DDBJ databases">
        <title>Genome sequence of a Xanthomonas strain that is pathogenic on beans.</title>
        <authorList>
            <person name="Aritua V."/>
            <person name="Sapp M."/>
            <person name="Harrison J."/>
            <person name="Smith J."/>
            <person name="Studholme D."/>
        </authorList>
    </citation>
    <scope>NUCLEOTIDE SEQUENCE [LARGE SCALE GENOMIC DNA]</scope>
    <source>
        <strain evidence="5 6">Nyagatare</strain>
    </source>
</reference>
<organism evidence="5 6">
    <name type="scientific">Xanthomonas cannabis pv. phaseoli</name>
    <dbReference type="NCBI Taxonomy" id="1885902"/>
    <lineage>
        <taxon>Bacteria</taxon>
        <taxon>Pseudomonadati</taxon>
        <taxon>Pseudomonadota</taxon>
        <taxon>Gammaproteobacteria</taxon>
        <taxon>Lysobacterales</taxon>
        <taxon>Lysobacteraceae</taxon>
        <taxon>Xanthomonas</taxon>
    </lineage>
</organism>
<evidence type="ECO:0000313" key="6">
    <source>
        <dbReference type="Proteomes" id="UP000029879"/>
    </source>
</evidence>
<gene>
    <name evidence="5" type="ORF">NC00_15110</name>
</gene>
<dbReference type="PANTHER" id="PTHR43436">
    <property type="entry name" value="ARAC-FAMILY TRANSCRIPTIONAL REGULATOR"/>
    <property type="match status" value="1"/>
</dbReference>
<dbReference type="GO" id="GO:0003700">
    <property type="term" value="F:DNA-binding transcription factor activity"/>
    <property type="evidence" value="ECO:0007669"/>
    <property type="project" value="InterPro"/>
</dbReference>
<dbReference type="AlphaFoldDB" id="A0AB34P648"/>
<dbReference type="InterPro" id="IPR018062">
    <property type="entry name" value="HTH_AraC-typ_CS"/>
</dbReference>
<dbReference type="Proteomes" id="UP000029879">
    <property type="component" value="Unassembled WGS sequence"/>
</dbReference>
<feature type="domain" description="HTH araC/xylS-type" evidence="4">
    <location>
        <begin position="165"/>
        <end position="263"/>
    </location>
</feature>
<name>A0AB34P648_9XANT</name>
<dbReference type="InterPro" id="IPR018060">
    <property type="entry name" value="HTH_AraC"/>
</dbReference>
<sequence>MVQGEVPEHALAAVYEPMINLILQGGKSMTVGDRTLQYDPASYFVMTVDLPAIGKVHAADDGAPYLAVSLTLDPQTIAALLHDLPATQAAIPAAGADALSFSVASMTGEMLDAWVRLLGLMQCPADIPALAPAYEREILYRALQGPQGGVLRAVATPDSTLARLRKAIHWIRANYAQPLRIATLAGQAAMSESAFHRNFKAATALSPLQYQKQLRLLQARHLLTAHGKSVTTAAMDVGYESATQFSREYARTFGLPPSQDAARIFEALRGVAV</sequence>
<dbReference type="SMART" id="SM00342">
    <property type="entry name" value="HTH_ARAC"/>
    <property type="match status" value="1"/>
</dbReference>
<evidence type="ECO:0000256" key="3">
    <source>
        <dbReference type="ARBA" id="ARBA00023163"/>
    </source>
</evidence>
<dbReference type="Pfam" id="PF12833">
    <property type="entry name" value="HTH_18"/>
    <property type="match status" value="1"/>
</dbReference>
<keyword evidence="2" id="KW-0238">DNA-binding</keyword>